<evidence type="ECO:0000313" key="2">
    <source>
        <dbReference type="Proteomes" id="UP000198534"/>
    </source>
</evidence>
<dbReference type="AlphaFoldDB" id="A0A1H3AXQ9"/>
<accession>A0A1H3AXQ9</accession>
<gene>
    <name evidence="1" type="ORF">SAMN05444487_114105</name>
</gene>
<reference evidence="1 2" key="1">
    <citation type="submission" date="2016-10" db="EMBL/GenBank/DDBJ databases">
        <authorList>
            <person name="de Groot N.N."/>
        </authorList>
    </citation>
    <scope>NUCLEOTIDE SEQUENCE [LARGE SCALE GENOMIC DNA]</scope>
    <source>
        <strain evidence="1 2">DSM 45610</strain>
    </source>
</reference>
<organism evidence="1 2">
    <name type="scientific">Marininema mesophilum</name>
    <dbReference type="NCBI Taxonomy" id="1048340"/>
    <lineage>
        <taxon>Bacteria</taxon>
        <taxon>Bacillati</taxon>
        <taxon>Bacillota</taxon>
        <taxon>Bacilli</taxon>
        <taxon>Bacillales</taxon>
        <taxon>Thermoactinomycetaceae</taxon>
        <taxon>Marininema</taxon>
    </lineage>
</organism>
<dbReference type="Proteomes" id="UP000198534">
    <property type="component" value="Unassembled WGS sequence"/>
</dbReference>
<evidence type="ECO:0000313" key="1">
    <source>
        <dbReference type="EMBL" id="SDX34502.1"/>
    </source>
</evidence>
<sequence>MQVPFHSIKTFPQVHHLLSRILKEVEKAYEIIVPYFVQNRRNIHLQKQ</sequence>
<keyword evidence="2" id="KW-1185">Reference proteome</keyword>
<protein>
    <submittedName>
        <fullName evidence="1">Uncharacterized protein</fullName>
    </submittedName>
</protein>
<dbReference type="EMBL" id="FNNQ01000014">
    <property type="protein sequence ID" value="SDX34502.1"/>
    <property type="molecule type" value="Genomic_DNA"/>
</dbReference>
<name>A0A1H3AXQ9_9BACL</name>
<proteinExistence type="predicted"/>